<organism evidence="2">
    <name type="scientific">Siphoviridae sp. ctqv63</name>
    <dbReference type="NCBI Taxonomy" id="2827950"/>
    <lineage>
        <taxon>Viruses</taxon>
        <taxon>Duplodnaviria</taxon>
        <taxon>Heunggongvirae</taxon>
        <taxon>Uroviricota</taxon>
        <taxon>Caudoviricetes</taxon>
    </lineage>
</organism>
<feature type="region of interest" description="Disordered" evidence="1">
    <location>
        <begin position="67"/>
        <end position="108"/>
    </location>
</feature>
<accession>A0A8S5SS31</accession>
<reference evidence="2" key="1">
    <citation type="journal article" date="2021" name="Proc. Natl. Acad. Sci. U.S.A.">
        <title>A Catalog of Tens of Thousands of Viruses from Human Metagenomes Reveals Hidden Associations with Chronic Diseases.</title>
        <authorList>
            <person name="Tisza M.J."/>
            <person name="Buck C.B."/>
        </authorList>
    </citation>
    <scope>NUCLEOTIDE SEQUENCE</scope>
    <source>
        <strain evidence="2">Ctqv63</strain>
    </source>
</reference>
<name>A0A8S5SS31_9CAUD</name>
<evidence type="ECO:0000313" key="2">
    <source>
        <dbReference type="EMBL" id="DAF53853.1"/>
    </source>
</evidence>
<feature type="compositionally biased region" description="Basic and acidic residues" evidence="1">
    <location>
        <begin position="99"/>
        <end position="108"/>
    </location>
</feature>
<proteinExistence type="predicted"/>
<protein>
    <submittedName>
        <fullName evidence="2">Uncharacterized protein</fullName>
    </submittedName>
</protein>
<evidence type="ECO:0000256" key="1">
    <source>
        <dbReference type="SAM" id="MobiDB-lite"/>
    </source>
</evidence>
<sequence>MVFTEEILKGLINGGYEKAVREDKETFIAFYAYLFGRDNLCESCPQKLRGYWDRLCNEGIDELNKNNMAKKEQNTQEELTNEQISELGSEVTPSSEGEQSVKEEDSNEPCKFRLRAGITSLAMDFGSGEFFNNDTLTNEIAVRYLKINPNRIANFDLYPENWKELIK</sequence>
<dbReference type="EMBL" id="BK032665">
    <property type="protein sequence ID" value="DAF53853.1"/>
    <property type="molecule type" value="Genomic_DNA"/>
</dbReference>